<evidence type="ECO:0000313" key="2">
    <source>
        <dbReference type="EMBL" id="MBI4726110.1"/>
    </source>
</evidence>
<accession>A0A933MJW3</accession>
<dbReference type="Pfam" id="PF05168">
    <property type="entry name" value="HEPN"/>
    <property type="match status" value="1"/>
</dbReference>
<organism evidence="2 3">
    <name type="scientific">candidate division TA06 bacterium</name>
    <dbReference type="NCBI Taxonomy" id="2250710"/>
    <lineage>
        <taxon>Bacteria</taxon>
        <taxon>Bacteria division TA06</taxon>
    </lineage>
</organism>
<protein>
    <submittedName>
        <fullName evidence="2">HEPN domain-containing protein</fullName>
    </submittedName>
</protein>
<dbReference type="Proteomes" id="UP000736328">
    <property type="component" value="Unassembled WGS sequence"/>
</dbReference>
<evidence type="ECO:0000259" key="1">
    <source>
        <dbReference type="PROSITE" id="PS50910"/>
    </source>
</evidence>
<dbReference type="SUPFAM" id="SSF81593">
    <property type="entry name" value="Nucleotidyltransferase substrate binding subunit/domain"/>
    <property type="match status" value="1"/>
</dbReference>
<reference evidence="2" key="1">
    <citation type="submission" date="2020-07" db="EMBL/GenBank/DDBJ databases">
        <title>Huge and variable diversity of episymbiotic CPR bacteria and DPANN archaea in groundwater ecosystems.</title>
        <authorList>
            <person name="He C.Y."/>
            <person name="Keren R."/>
            <person name="Whittaker M."/>
            <person name="Farag I.F."/>
            <person name="Doudna J."/>
            <person name="Cate J.H.D."/>
            <person name="Banfield J.F."/>
        </authorList>
    </citation>
    <scope>NUCLEOTIDE SEQUENCE</scope>
    <source>
        <strain evidence="2">NC_groundwater_1520_Pr4_B-0.1um_53_5</strain>
    </source>
</reference>
<dbReference type="PROSITE" id="PS50910">
    <property type="entry name" value="HEPN"/>
    <property type="match status" value="1"/>
</dbReference>
<proteinExistence type="predicted"/>
<dbReference type="Gene3D" id="1.20.120.330">
    <property type="entry name" value="Nucleotidyltransferases domain 2"/>
    <property type="match status" value="1"/>
</dbReference>
<feature type="domain" description="HEPN" evidence="1">
    <location>
        <begin position="1"/>
        <end position="78"/>
    </location>
</feature>
<gene>
    <name evidence="2" type="ORF">HY768_02605</name>
</gene>
<dbReference type="EMBL" id="JACQXR010000032">
    <property type="protein sequence ID" value="MBI4726110.1"/>
    <property type="molecule type" value="Genomic_DNA"/>
</dbReference>
<name>A0A933MJW3_UNCT6</name>
<sequence>MEKHLKAFLVFNGVEISKTHNLSLILQQCVDVDPEFENLKSIGADELTPYAVNARYPDDFYMPSQEETQNAVRVAEEVKTFVLAKIKPLT</sequence>
<evidence type="ECO:0000313" key="3">
    <source>
        <dbReference type="Proteomes" id="UP000736328"/>
    </source>
</evidence>
<dbReference type="InterPro" id="IPR007842">
    <property type="entry name" value="HEPN_dom"/>
</dbReference>
<comment type="caution">
    <text evidence="2">The sequence shown here is derived from an EMBL/GenBank/DDBJ whole genome shotgun (WGS) entry which is preliminary data.</text>
</comment>
<dbReference type="AlphaFoldDB" id="A0A933MJW3"/>